<dbReference type="EMBL" id="FNYR01000001">
    <property type="protein sequence ID" value="SEI49701.1"/>
    <property type="molecule type" value="Genomic_DNA"/>
</dbReference>
<feature type="domain" description="HVO-0234-like beta-propeller" evidence="1">
    <location>
        <begin position="3"/>
        <end position="283"/>
    </location>
</feature>
<dbReference type="InterPro" id="IPR056505">
    <property type="entry name" value="Beta-prop_HVO_0234"/>
</dbReference>
<dbReference type="GeneID" id="35002527"/>
<keyword evidence="3" id="KW-1185">Reference proteome</keyword>
<protein>
    <recommendedName>
        <fullName evidence="1">HVO-0234-like beta-propeller domain-containing protein</fullName>
    </recommendedName>
</protein>
<gene>
    <name evidence="2" type="ORF">SAMN05444271_101224</name>
</gene>
<dbReference type="AlphaFoldDB" id="A0A1H6R1J2"/>
<sequence length="290" mass="29705">MQTLTEKRVFGTKFGTTELFVASETGLVGVTVSADQIGEFGLAHRDPVNSVAVDDRGVLIGTEDDVLYSDRDGDADAQRAQSRAFSPVTETPFGHAVAVGWGPTGPIVADSAGRISGSVDDPKWATVGDTGDVRAVDGGLIAAADGVYQLTEDGLAHVGLSEVRDVAGHGTPMAATADGLFALSNGWRTIREGAFDRVASDGHGHAHAVGATGLVRLSNDDGSDSVVDGWSEDELPVDSPVVDVAYGSGIVAAITDNGTLCVDAGDGWRHQLLGVGGISELAIGPGQRVD</sequence>
<organism evidence="2 3">
    <name type="scientific">Halohasta litchfieldiae</name>
    <dbReference type="NCBI Taxonomy" id="1073996"/>
    <lineage>
        <taxon>Archaea</taxon>
        <taxon>Methanobacteriati</taxon>
        <taxon>Methanobacteriota</taxon>
        <taxon>Stenosarchaea group</taxon>
        <taxon>Halobacteria</taxon>
        <taxon>Halobacteriales</taxon>
        <taxon>Haloferacaceae</taxon>
        <taxon>Halohasta</taxon>
    </lineage>
</organism>
<name>A0A1H6R1J2_9EURY</name>
<proteinExistence type="predicted"/>
<dbReference type="Proteomes" id="UP000198888">
    <property type="component" value="Unassembled WGS sequence"/>
</dbReference>
<accession>A0A2H4Q2E7</accession>
<accession>A0A1H6R1J2</accession>
<dbReference type="OrthoDB" id="213812at2157"/>
<dbReference type="RefSeq" id="WP_089670722.1">
    <property type="nucleotide sequence ID" value="NZ_CP024845.1"/>
</dbReference>
<evidence type="ECO:0000313" key="2">
    <source>
        <dbReference type="EMBL" id="SEI49701.1"/>
    </source>
</evidence>
<dbReference type="KEGG" id="hae:halTADL_1741"/>
<evidence type="ECO:0000259" key="1">
    <source>
        <dbReference type="Pfam" id="PF23366"/>
    </source>
</evidence>
<dbReference type="STRING" id="1073996.SAMN05444271_101224"/>
<reference evidence="2 3" key="1">
    <citation type="submission" date="2016-10" db="EMBL/GenBank/DDBJ databases">
        <authorList>
            <person name="de Groot N.N."/>
        </authorList>
    </citation>
    <scope>NUCLEOTIDE SEQUENCE [LARGE SCALE GENOMIC DNA]</scope>
    <source>
        <strain evidence="2 3">DSM 22187</strain>
    </source>
</reference>
<evidence type="ECO:0000313" key="3">
    <source>
        <dbReference type="Proteomes" id="UP000198888"/>
    </source>
</evidence>
<dbReference type="Pfam" id="PF23366">
    <property type="entry name" value="Beta-prop_HVO_0234"/>
    <property type="match status" value="1"/>
</dbReference>